<dbReference type="Pfam" id="PF00881">
    <property type="entry name" value="Nitroreductase"/>
    <property type="match status" value="1"/>
</dbReference>
<dbReference type="InterPro" id="IPR000415">
    <property type="entry name" value="Nitroreductase-like"/>
</dbReference>
<dbReference type="SUPFAM" id="SSF55469">
    <property type="entry name" value="FMN-dependent nitroreductase-like"/>
    <property type="match status" value="1"/>
</dbReference>
<evidence type="ECO:0000313" key="3">
    <source>
        <dbReference type="EMBL" id="MFL0252548.1"/>
    </source>
</evidence>
<dbReference type="Proteomes" id="UP001623592">
    <property type="component" value="Unassembled WGS sequence"/>
</dbReference>
<accession>A0ABW8TM15</accession>
<organism evidence="3 4">
    <name type="scientific">Clostridium neuense</name>
    <dbReference type="NCBI Taxonomy" id="1728934"/>
    <lineage>
        <taxon>Bacteria</taxon>
        <taxon>Bacillati</taxon>
        <taxon>Bacillota</taxon>
        <taxon>Clostridia</taxon>
        <taxon>Eubacteriales</taxon>
        <taxon>Clostridiaceae</taxon>
        <taxon>Clostridium</taxon>
    </lineage>
</organism>
<dbReference type="PANTHER" id="PTHR23026:SF125">
    <property type="entry name" value="OXYGEN-INSENSITIVE NAD(P)H NITROREDUCTASE"/>
    <property type="match status" value="1"/>
</dbReference>
<gene>
    <name evidence="3" type="ORF">ACJDT4_19220</name>
</gene>
<dbReference type="RefSeq" id="WP_406789202.1">
    <property type="nucleotide sequence ID" value="NZ_JBJIAA010000018.1"/>
</dbReference>
<comment type="caution">
    <text evidence="3">The sequence shown here is derived from an EMBL/GenBank/DDBJ whole genome shotgun (WGS) entry which is preliminary data.</text>
</comment>
<evidence type="ECO:0000256" key="1">
    <source>
        <dbReference type="ARBA" id="ARBA00023027"/>
    </source>
</evidence>
<evidence type="ECO:0000259" key="2">
    <source>
        <dbReference type="Pfam" id="PF00881"/>
    </source>
</evidence>
<reference evidence="3 4" key="1">
    <citation type="submission" date="2024-11" db="EMBL/GenBank/DDBJ databases">
        <authorList>
            <person name="Heng Y.C."/>
            <person name="Lim A.C.H."/>
            <person name="Lee J.K.Y."/>
            <person name="Kittelmann S."/>
        </authorList>
    </citation>
    <scope>NUCLEOTIDE SEQUENCE [LARGE SCALE GENOMIC DNA]</scope>
    <source>
        <strain evidence="3 4">WILCCON 0114</strain>
    </source>
</reference>
<dbReference type="PANTHER" id="PTHR23026">
    <property type="entry name" value="NADPH NITROREDUCTASE"/>
    <property type="match status" value="1"/>
</dbReference>
<dbReference type="InterPro" id="IPR029479">
    <property type="entry name" value="Nitroreductase"/>
</dbReference>
<name>A0ABW8TM15_9CLOT</name>
<proteinExistence type="predicted"/>
<evidence type="ECO:0000313" key="4">
    <source>
        <dbReference type="Proteomes" id="UP001623592"/>
    </source>
</evidence>
<dbReference type="Gene3D" id="3.40.109.10">
    <property type="entry name" value="NADH Oxidase"/>
    <property type="match status" value="1"/>
</dbReference>
<protein>
    <submittedName>
        <fullName evidence="3">Nitroreductase family protein</fullName>
    </submittedName>
</protein>
<keyword evidence="1" id="KW-0520">NAD</keyword>
<sequence length="194" mass="21582">MNTILEIIEKRRSIRKYQPTQIKDEELAAILEAGRSAPSGGNNQTSHFIVIQNASILQELKRLVSLEFEKMELKEGMYKSLQTSIKAAKKGGYDFFYNAPTLVIAANRKNYGNAIADCACALENMMLAASSLNIGSCWINQLHWLDDNEVIHKYMTELGLGDGETICGGLSLGYSAINELLPLHRTGNHITYIK</sequence>
<dbReference type="CDD" id="cd02136">
    <property type="entry name" value="PnbA_NfnB-like"/>
    <property type="match status" value="1"/>
</dbReference>
<dbReference type="EMBL" id="JBJIAA010000018">
    <property type="protein sequence ID" value="MFL0252548.1"/>
    <property type="molecule type" value="Genomic_DNA"/>
</dbReference>
<feature type="domain" description="Nitroreductase" evidence="2">
    <location>
        <begin position="8"/>
        <end position="174"/>
    </location>
</feature>
<keyword evidence="4" id="KW-1185">Reference proteome</keyword>
<dbReference type="InterPro" id="IPR050627">
    <property type="entry name" value="Nitroreductase/BluB"/>
</dbReference>